<evidence type="ECO:0000313" key="1">
    <source>
        <dbReference type="EMBL" id="CAG2222077.1"/>
    </source>
</evidence>
<evidence type="ECO:0000313" key="2">
    <source>
        <dbReference type="Proteomes" id="UP000683360"/>
    </source>
</evidence>
<comment type="caution">
    <text evidence="1">The sequence shown here is derived from an EMBL/GenBank/DDBJ whole genome shotgun (WGS) entry which is preliminary data.</text>
</comment>
<proteinExistence type="predicted"/>
<dbReference type="OrthoDB" id="6077750at2759"/>
<name>A0A8S3STF3_MYTED</name>
<dbReference type="AlphaFoldDB" id="A0A8S3STF3"/>
<accession>A0A8S3STF3</accession>
<dbReference type="EMBL" id="CAJPWZ010001721">
    <property type="protein sequence ID" value="CAG2222077.1"/>
    <property type="molecule type" value="Genomic_DNA"/>
</dbReference>
<reference evidence="1" key="1">
    <citation type="submission" date="2021-03" db="EMBL/GenBank/DDBJ databases">
        <authorList>
            <person name="Bekaert M."/>
        </authorList>
    </citation>
    <scope>NUCLEOTIDE SEQUENCE</scope>
</reference>
<sequence>MLFLKLVAFEIGLTPYQTLITTLEEHLSDTAYGVSEEQLKYWQQERRDPGRYLRYENTISILKTRNFNLNLTQTFLLNELKDIKSFQEVKPKRGKRALIPIVGKALSFLFGLICSEDLESIQNNINKLAENQKHITHVLSESLSVMKLSQGQITENRKSINQIINNSNNVKNFSLELSRDVQDLDNFVRLYAIR</sequence>
<protein>
    <submittedName>
        <fullName evidence="1">Uncharacterized protein</fullName>
    </submittedName>
</protein>
<keyword evidence="2" id="KW-1185">Reference proteome</keyword>
<dbReference type="Proteomes" id="UP000683360">
    <property type="component" value="Unassembled WGS sequence"/>
</dbReference>
<organism evidence="1 2">
    <name type="scientific">Mytilus edulis</name>
    <name type="common">Blue mussel</name>
    <dbReference type="NCBI Taxonomy" id="6550"/>
    <lineage>
        <taxon>Eukaryota</taxon>
        <taxon>Metazoa</taxon>
        <taxon>Spiralia</taxon>
        <taxon>Lophotrochozoa</taxon>
        <taxon>Mollusca</taxon>
        <taxon>Bivalvia</taxon>
        <taxon>Autobranchia</taxon>
        <taxon>Pteriomorphia</taxon>
        <taxon>Mytilida</taxon>
        <taxon>Mytiloidea</taxon>
        <taxon>Mytilidae</taxon>
        <taxon>Mytilinae</taxon>
        <taxon>Mytilus</taxon>
    </lineage>
</organism>
<gene>
    <name evidence="1" type="ORF">MEDL_35443</name>
</gene>